<evidence type="ECO:0000313" key="8">
    <source>
        <dbReference type="Proteomes" id="UP001149165"/>
    </source>
</evidence>
<dbReference type="EMBL" id="JAPQKH010000003">
    <property type="protein sequence ID" value="KAJ5108952.1"/>
    <property type="molecule type" value="Genomic_DNA"/>
</dbReference>
<dbReference type="GO" id="GO:0055075">
    <property type="term" value="P:potassium ion homeostasis"/>
    <property type="evidence" value="ECO:0007669"/>
    <property type="project" value="TreeGrafter"/>
</dbReference>
<evidence type="ECO:0000256" key="3">
    <source>
        <dbReference type="ARBA" id="ARBA00022989"/>
    </source>
</evidence>
<organism evidence="7 8">
    <name type="scientific">Penicillium angulare</name>
    <dbReference type="NCBI Taxonomy" id="116970"/>
    <lineage>
        <taxon>Eukaryota</taxon>
        <taxon>Fungi</taxon>
        <taxon>Dikarya</taxon>
        <taxon>Ascomycota</taxon>
        <taxon>Pezizomycotina</taxon>
        <taxon>Eurotiomycetes</taxon>
        <taxon>Eurotiomycetidae</taxon>
        <taxon>Eurotiales</taxon>
        <taxon>Aspergillaceae</taxon>
        <taxon>Penicillium</taxon>
    </lineage>
</organism>
<keyword evidence="4 6" id="KW-0472">Membrane</keyword>
<sequence length="181" mass="19965">MSRRRPNFSTRTPEEDVSRLDPNEHGDSAAGQTGFLSLAPVISPRQQESTPATAEQNHHSWIPNPFHALTRWWSDKEEDGGRVETSGATAVSHMPLSAGTLRDPSSDKKDRNGHHGHNGHRPRVSEESKKLGTFSGVFVPTTLNVLSILMFLRFGFILGQAGLLGILGESLLHPYIFMDKC</sequence>
<evidence type="ECO:0000313" key="7">
    <source>
        <dbReference type="EMBL" id="KAJ5108952.1"/>
    </source>
</evidence>
<dbReference type="PANTHER" id="PTHR11827">
    <property type="entry name" value="SOLUTE CARRIER FAMILY 12, CATION COTRANSPORTERS"/>
    <property type="match status" value="1"/>
</dbReference>
<dbReference type="PANTHER" id="PTHR11827:SF72">
    <property type="entry name" value="GH08340P"/>
    <property type="match status" value="1"/>
</dbReference>
<dbReference type="Proteomes" id="UP001149165">
    <property type="component" value="Unassembled WGS sequence"/>
</dbReference>
<name>A0A9W9G0E3_9EURO</name>
<dbReference type="GO" id="GO:0006884">
    <property type="term" value="P:cell volume homeostasis"/>
    <property type="evidence" value="ECO:0007669"/>
    <property type="project" value="TreeGrafter"/>
</dbReference>
<accession>A0A9W9G0E3</accession>
<evidence type="ECO:0000256" key="2">
    <source>
        <dbReference type="ARBA" id="ARBA00022692"/>
    </source>
</evidence>
<evidence type="ECO:0000256" key="4">
    <source>
        <dbReference type="ARBA" id="ARBA00023136"/>
    </source>
</evidence>
<feature type="compositionally biased region" description="Basic and acidic residues" evidence="5">
    <location>
        <begin position="12"/>
        <end position="27"/>
    </location>
</feature>
<evidence type="ECO:0000256" key="1">
    <source>
        <dbReference type="ARBA" id="ARBA00004141"/>
    </source>
</evidence>
<comment type="caution">
    <text evidence="7">The sequence shown here is derived from an EMBL/GenBank/DDBJ whole genome shotgun (WGS) entry which is preliminary data.</text>
</comment>
<feature type="compositionally biased region" description="Basic residues" evidence="5">
    <location>
        <begin position="111"/>
        <end position="122"/>
    </location>
</feature>
<protein>
    <submittedName>
        <fullName evidence="7">Uncharacterized protein</fullName>
    </submittedName>
</protein>
<dbReference type="GO" id="GO:0034486">
    <property type="term" value="P:vacuolar transmembrane transport"/>
    <property type="evidence" value="ECO:0007669"/>
    <property type="project" value="TreeGrafter"/>
</dbReference>
<dbReference type="GO" id="GO:0055064">
    <property type="term" value="P:chloride ion homeostasis"/>
    <property type="evidence" value="ECO:0007669"/>
    <property type="project" value="TreeGrafter"/>
</dbReference>
<feature type="region of interest" description="Disordered" evidence="5">
    <location>
        <begin position="1"/>
        <end position="61"/>
    </location>
</feature>
<evidence type="ECO:0000256" key="5">
    <source>
        <dbReference type="SAM" id="MobiDB-lite"/>
    </source>
</evidence>
<feature type="transmembrane region" description="Helical" evidence="6">
    <location>
        <begin position="157"/>
        <end position="177"/>
    </location>
</feature>
<dbReference type="AlphaFoldDB" id="A0A9W9G0E3"/>
<gene>
    <name evidence="7" type="ORF">N7456_005627</name>
</gene>
<proteinExistence type="predicted"/>
<keyword evidence="3 6" id="KW-1133">Transmembrane helix</keyword>
<keyword evidence="8" id="KW-1185">Reference proteome</keyword>
<reference evidence="7" key="2">
    <citation type="journal article" date="2023" name="IMA Fungus">
        <title>Comparative genomic study of the Penicillium genus elucidates a diverse pangenome and 15 lateral gene transfer events.</title>
        <authorList>
            <person name="Petersen C."/>
            <person name="Sorensen T."/>
            <person name="Nielsen M.R."/>
            <person name="Sondergaard T.E."/>
            <person name="Sorensen J.L."/>
            <person name="Fitzpatrick D.A."/>
            <person name="Frisvad J.C."/>
            <person name="Nielsen K.L."/>
        </authorList>
    </citation>
    <scope>NUCLEOTIDE SEQUENCE</scope>
    <source>
        <strain evidence="7">IBT 30069</strain>
    </source>
</reference>
<evidence type="ECO:0000256" key="6">
    <source>
        <dbReference type="SAM" id="Phobius"/>
    </source>
</evidence>
<dbReference type="OrthoDB" id="4339406at2759"/>
<keyword evidence="2 6" id="KW-0812">Transmembrane</keyword>
<reference evidence="7" key="1">
    <citation type="submission" date="2022-11" db="EMBL/GenBank/DDBJ databases">
        <authorList>
            <person name="Petersen C."/>
        </authorList>
    </citation>
    <scope>NUCLEOTIDE SEQUENCE</scope>
    <source>
        <strain evidence="7">IBT 30069</strain>
    </source>
</reference>
<dbReference type="InterPro" id="IPR004842">
    <property type="entry name" value="SLC12A_fam"/>
</dbReference>
<feature type="region of interest" description="Disordered" evidence="5">
    <location>
        <begin position="77"/>
        <end position="128"/>
    </location>
</feature>
<feature type="transmembrane region" description="Helical" evidence="6">
    <location>
        <begin position="131"/>
        <end position="151"/>
    </location>
</feature>
<comment type="subcellular location">
    <subcellularLocation>
        <location evidence="1">Membrane</location>
        <topology evidence="1">Multi-pass membrane protein</topology>
    </subcellularLocation>
</comment>
<dbReference type="GO" id="GO:0005774">
    <property type="term" value="C:vacuolar membrane"/>
    <property type="evidence" value="ECO:0007669"/>
    <property type="project" value="TreeGrafter"/>
</dbReference>
<dbReference type="GO" id="GO:0015379">
    <property type="term" value="F:potassium:chloride symporter activity"/>
    <property type="evidence" value="ECO:0007669"/>
    <property type="project" value="TreeGrafter"/>
</dbReference>
<feature type="compositionally biased region" description="Polar residues" evidence="5">
    <location>
        <begin position="44"/>
        <end position="55"/>
    </location>
</feature>